<dbReference type="GO" id="GO:0005829">
    <property type="term" value="C:cytosol"/>
    <property type="evidence" value="ECO:0007669"/>
    <property type="project" value="TreeGrafter"/>
</dbReference>
<name>A0A7G5FCN0_9CORY</name>
<dbReference type="Pfam" id="PF03358">
    <property type="entry name" value="FMN_red"/>
    <property type="match status" value="1"/>
</dbReference>
<dbReference type="Proteomes" id="UP000515570">
    <property type="component" value="Chromosome"/>
</dbReference>
<gene>
    <name evidence="2" type="ORF">HW450_08305</name>
</gene>
<organism evidence="2 3">
    <name type="scientific">Corynebacterium hindlerae</name>
    <dbReference type="NCBI Taxonomy" id="699041"/>
    <lineage>
        <taxon>Bacteria</taxon>
        <taxon>Bacillati</taxon>
        <taxon>Actinomycetota</taxon>
        <taxon>Actinomycetes</taxon>
        <taxon>Mycobacteriales</taxon>
        <taxon>Corynebacteriaceae</taxon>
        <taxon>Corynebacterium</taxon>
    </lineage>
</organism>
<dbReference type="GO" id="GO:0010181">
    <property type="term" value="F:FMN binding"/>
    <property type="evidence" value="ECO:0007669"/>
    <property type="project" value="TreeGrafter"/>
</dbReference>
<dbReference type="AlphaFoldDB" id="A0A7G5FCN0"/>
<dbReference type="InterPro" id="IPR005025">
    <property type="entry name" value="FMN_Rdtase-like_dom"/>
</dbReference>
<proteinExistence type="predicted"/>
<evidence type="ECO:0000313" key="2">
    <source>
        <dbReference type="EMBL" id="QMV84371.1"/>
    </source>
</evidence>
<dbReference type="EMBL" id="CP059833">
    <property type="protein sequence ID" value="QMV84371.1"/>
    <property type="molecule type" value="Genomic_DNA"/>
</dbReference>
<keyword evidence="3" id="KW-1185">Reference proteome</keyword>
<dbReference type="PANTHER" id="PTHR30543">
    <property type="entry name" value="CHROMATE REDUCTASE"/>
    <property type="match status" value="1"/>
</dbReference>
<dbReference type="SUPFAM" id="SSF52218">
    <property type="entry name" value="Flavoproteins"/>
    <property type="match status" value="1"/>
</dbReference>
<feature type="domain" description="NADPH-dependent FMN reductase-like" evidence="1">
    <location>
        <begin position="1"/>
        <end position="141"/>
    </location>
</feature>
<dbReference type="GO" id="GO:0016491">
    <property type="term" value="F:oxidoreductase activity"/>
    <property type="evidence" value="ECO:0007669"/>
    <property type="project" value="InterPro"/>
</dbReference>
<reference evidence="2 3" key="1">
    <citation type="submission" date="2020-07" db="EMBL/GenBank/DDBJ databases">
        <title>non toxigenic Corynebacterium sp. nov from a clinical source.</title>
        <authorList>
            <person name="Bernier A.-M."/>
            <person name="Bernard K."/>
        </authorList>
    </citation>
    <scope>NUCLEOTIDE SEQUENCE [LARGE SCALE GENOMIC DNA]</scope>
    <source>
        <strain evidence="3">NML 93-0612</strain>
    </source>
</reference>
<dbReference type="InterPro" id="IPR050712">
    <property type="entry name" value="NAD(P)H-dep_reductase"/>
</dbReference>
<accession>A0A7G5FCN0</accession>
<dbReference type="InterPro" id="IPR029039">
    <property type="entry name" value="Flavoprotein-like_sf"/>
</dbReference>
<sequence length="170" mass="18331">MKIAIVLGSVREGRFGKQVADWALSHIEGAELVDLKEFNLPVFTGSVPPMAQQGKYDVPEQQAWGNAMGQYDAFIFVTGEYNRGILGALKNAIDSLGVELAGKPAGFISYGYDGAIRVVDQLRTVLGNFSMRTTRAQVSVNLNNENVDGTFTPAAHQVGTLAQVVEQLQA</sequence>
<dbReference type="Gene3D" id="3.40.50.360">
    <property type="match status" value="1"/>
</dbReference>
<dbReference type="PANTHER" id="PTHR30543:SF21">
    <property type="entry name" value="NAD(P)H-DEPENDENT FMN REDUCTASE LOT6"/>
    <property type="match status" value="1"/>
</dbReference>
<evidence type="ECO:0000313" key="3">
    <source>
        <dbReference type="Proteomes" id="UP000515570"/>
    </source>
</evidence>
<protein>
    <submittedName>
        <fullName evidence="2">NAD(P)H-dependent oxidoreductase</fullName>
    </submittedName>
</protein>
<dbReference type="RefSeq" id="WP_182385180.1">
    <property type="nucleotide sequence ID" value="NZ_CP059833.1"/>
</dbReference>
<evidence type="ECO:0000259" key="1">
    <source>
        <dbReference type="Pfam" id="PF03358"/>
    </source>
</evidence>